<feature type="domain" description="Protein kinase" evidence="1">
    <location>
        <begin position="45"/>
        <end position="370"/>
    </location>
</feature>
<dbReference type="OrthoDB" id="10264738at2759"/>
<dbReference type="Proteomes" id="UP000002009">
    <property type="component" value="Chromosome 15"/>
</dbReference>
<dbReference type="STRING" id="296587.C1EIF6"/>
<dbReference type="InterPro" id="IPR015655">
    <property type="entry name" value="PP2C"/>
</dbReference>
<evidence type="ECO:0000259" key="1">
    <source>
        <dbReference type="PROSITE" id="PS50011"/>
    </source>
</evidence>
<accession>C1EIF6</accession>
<dbReference type="GO" id="GO:0005524">
    <property type="term" value="F:ATP binding"/>
    <property type="evidence" value="ECO:0007669"/>
    <property type="project" value="InterPro"/>
</dbReference>
<organism evidence="3 4">
    <name type="scientific">Micromonas commoda (strain RCC299 / NOUM17 / CCMP2709)</name>
    <name type="common">Picoplanktonic green alga</name>
    <dbReference type="NCBI Taxonomy" id="296587"/>
    <lineage>
        <taxon>Eukaryota</taxon>
        <taxon>Viridiplantae</taxon>
        <taxon>Chlorophyta</taxon>
        <taxon>Mamiellophyceae</taxon>
        <taxon>Mamiellales</taxon>
        <taxon>Mamiellaceae</taxon>
        <taxon>Micromonas</taxon>
    </lineage>
</organism>
<dbReference type="InterPro" id="IPR008271">
    <property type="entry name" value="Ser/Thr_kinase_AS"/>
</dbReference>
<evidence type="ECO:0000313" key="3">
    <source>
        <dbReference type="EMBL" id="ACO67851.1"/>
    </source>
</evidence>
<evidence type="ECO:0008006" key="5">
    <source>
        <dbReference type="Google" id="ProtNLM"/>
    </source>
</evidence>
<dbReference type="InParanoid" id="C1EIF6"/>
<dbReference type="PROSITE" id="PS50011">
    <property type="entry name" value="PROTEIN_KINASE_DOM"/>
    <property type="match status" value="1"/>
</dbReference>
<dbReference type="SMART" id="SM00331">
    <property type="entry name" value="PP2C_SIG"/>
    <property type="match status" value="1"/>
</dbReference>
<dbReference type="KEGG" id="mis:MICPUN_88758"/>
<dbReference type="Gene3D" id="3.30.200.20">
    <property type="entry name" value="Phosphorylase Kinase, domain 1"/>
    <property type="match status" value="1"/>
</dbReference>
<proteinExistence type="predicted"/>
<sequence>MSPPAVPAEGPVPAAVDGADGWTACFRDCCRSDRVNLAVPKHEFAAKLLPIHDGPASAVFLGRFGDKAVAVKKPKLPTKAEIDRYHVELRLMLSLNHPNILTLCGARASPPEYYLLFPYQENGSVSRLVHEQRWAPTWGAALILLQEIAAALAYVHDRGIVHRDIKPANVLIGADWVARLADFGLAEDETALRESLQASIYQTEDAEGKAVAGRYVGTCRQGTAAAPSGGFQKQHMVGTLAYMAPEVLMRRVPGFPADVYAFAIVTAEVCTGTAPYADRARNVALAHTVLDLSYNEADLAKAIASEGLRPSLPGEAGAAYFGARESEDGDDPLAWAPSAEKLRAAVERGWSADPNARPTFIDVQRDLDAIAESYRASGGRLARVWRPPIGGVGQPRAFDDLASVHSWPRAAPERAGTYPARFPPMTNRARVCNAGVFSTCGARGADKMEDRHVVCNAVEGIEGAHLIGVFDGHRGAECADFASRNIAAALTSTWHAHGDPGEALREAFTSVDAAFVDAFERSRSSDRSGVGARFPGCTACVALVLGDVAYVANAGDCRAVMCVDYDSDAHVALTRDHAADTNEDERLRIENAGGSLRLVPNGRGGDTWRVGAAGLAVTRAMGDADCKRDGVTAMPEVTKVDLTPAHEYLVVACDGLWDVVSDEECVKMIKDTVKEPNMCAKRLGSEALTRMSGDNITVIVAFLKDLATSEKVTWERAFTTNAI</sequence>
<dbReference type="SMART" id="SM00220">
    <property type="entry name" value="S_TKc"/>
    <property type="match status" value="1"/>
</dbReference>
<dbReference type="AlphaFoldDB" id="C1EIF6"/>
<dbReference type="InterPro" id="IPR036457">
    <property type="entry name" value="PPM-type-like_dom_sf"/>
</dbReference>
<dbReference type="Pfam" id="PF00481">
    <property type="entry name" value="PP2C"/>
    <property type="match status" value="1"/>
</dbReference>
<dbReference type="SUPFAM" id="SSF81606">
    <property type="entry name" value="PP2C-like"/>
    <property type="match status" value="1"/>
</dbReference>
<dbReference type="EMBL" id="CP001333">
    <property type="protein sequence ID" value="ACO67851.1"/>
    <property type="molecule type" value="Genomic_DNA"/>
</dbReference>
<dbReference type="SMART" id="SM00332">
    <property type="entry name" value="PP2Cc"/>
    <property type="match status" value="1"/>
</dbReference>
<feature type="domain" description="PPM-type phosphatase" evidence="2">
    <location>
        <begin position="433"/>
        <end position="703"/>
    </location>
</feature>
<dbReference type="PROSITE" id="PS00108">
    <property type="entry name" value="PROTEIN_KINASE_ST"/>
    <property type="match status" value="1"/>
</dbReference>
<dbReference type="SUPFAM" id="SSF56112">
    <property type="entry name" value="Protein kinase-like (PK-like)"/>
    <property type="match status" value="1"/>
</dbReference>
<dbReference type="InterPro" id="IPR000719">
    <property type="entry name" value="Prot_kinase_dom"/>
</dbReference>
<dbReference type="InterPro" id="IPR001932">
    <property type="entry name" value="PPM-type_phosphatase-like_dom"/>
</dbReference>
<dbReference type="FunCoup" id="C1EIF6">
    <property type="interactions" value="149"/>
</dbReference>
<dbReference type="GO" id="GO:0004722">
    <property type="term" value="F:protein serine/threonine phosphatase activity"/>
    <property type="evidence" value="ECO:0007669"/>
    <property type="project" value="InterPro"/>
</dbReference>
<dbReference type="Gene3D" id="1.10.510.10">
    <property type="entry name" value="Transferase(Phosphotransferase) domain 1"/>
    <property type="match status" value="1"/>
</dbReference>
<dbReference type="eggNOG" id="KOG0698">
    <property type="taxonomic scope" value="Eukaryota"/>
</dbReference>
<dbReference type="InterPro" id="IPR011009">
    <property type="entry name" value="Kinase-like_dom_sf"/>
</dbReference>
<dbReference type="Gene3D" id="3.60.40.10">
    <property type="entry name" value="PPM-type phosphatase domain"/>
    <property type="match status" value="1"/>
</dbReference>
<dbReference type="OMA" id="HVEEWNP"/>
<gene>
    <name evidence="3" type="ORF">MICPUN_88758</name>
</gene>
<dbReference type="RefSeq" id="XP_002506593.1">
    <property type="nucleotide sequence ID" value="XM_002506547.1"/>
</dbReference>
<protein>
    <recommendedName>
        <fullName evidence="5">Protein-serine/threonine phosphatase</fullName>
    </recommendedName>
</protein>
<dbReference type="GO" id="GO:0004672">
    <property type="term" value="F:protein kinase activity"/>
    <property type="evidence" value="ECO:0007669"/>
    <property type="project" value="InterPro"/>
</dbReference>
<evidence type="ECO:0000313" key="4">
    <source>
        <dbReference type="Proteomes" id="UP000002009"/>
    </source>
</evidence>
<evidence type="ECO:0000259" key="2">
    <source>
        <dbReference type="PROSITE" id="PS51746"/>
    </source>
</evidence>
<dbReference type="eggNOG" id="KOG0192">
    <property type="taxonomic scope" value="Eukaryota"/>
</dbReference>
<dbReference type="Pfam" id="PF00069">
    <property type="entry name" value="Pkinase"/>
    <property type="match status" value="2"/>
</dbReference>
<dbReference type="PANTHER" id="PTHR13832">
    <property type="entry name" value="PROTEIN PHOSPHATASE 2C"/>
    <property type="match status" value="1"/>
</dbReference>
<keyword evidence="4" id="KW-1185">Reference proteome</keyword>
<dbReference type="CDD" id="cd00143">
    <property type="entry name" value="PP2Cc"/>
    <property type="match status" value="1"/>
</dbReference>
<reference evidence="3 4" key="1">
    <citation type="journal article" date="2009" name="Science">
        <title>Green evolution and dynamic adaptations revealed by genomes of the marine picoeukaryotes Micromonas.</title>
        <authorList>
            <person name="Worden A.Z."/>
            <person name="Lee J.H."/>
            <person name="Mock T."/>
            <person name="Rouze P."/>
            <person name="Simmons M.P."/>
            <person name="Aerts A.L."/>
            <person name="Allen A.E."/>
            <person name="Cuvelier M.L."/>
            <person name="Derelle E."/>
            <person name="Everett M.V."/>
            <person name="Foulon E."/>
            <person name="Grimwood J."/>
            <person name="Gundlach H."/>
            <person name="Henrissat B."/>
            <person name="Napoli C."/>
            <person name="McDonald S.M."/>
            <person name="Parker M.S."/>
            <person name="Rombauts S."/>
            <person name="Salamov A."/>
            <person name="Von Dassow P."/>
            <person name="Badger J.H."/>
            <person name="Coutinho P.M."/>
            <person name="Demir E."/>
            <person name="Dubchak I."/>
            <person name="Gentemann C."/>
            <person name="Eikrem W."/>
            <person name="Gready J.E."/>
            <person name="John U."/>
            <person name="Lanier W."/>
            <person name="Lindquist E.A."/>
            <person name="Lucas S."/>
            <person name="Mayer K.F."/>
            <person name="Moreau H."/>
            <person name="Not F."/>
            <person name="Otillar R."/>
            <person name="Panaud O."/>
            <person name="Pangilinan J."/>
            <person name="Paulsen I."/>
            <person name="Piegu B."/>
            <person name="Poliakov A."/>
            <person name="Robbens S."/>
            <person name="Schmutz J."/>
            <person name="Toulza E."/>
            <person name="Wyss T."/>
            <person name="Zelensky A."/>
            <person name="Zhou K."/>
            <person name="Armbrust E.V."/>
            <person name="Bhattacharya D."/>
            <person name="Goodenough U.W."/>
            <person name="Van de Peer Y."/>
            <person name="Grigoriev I.V."/>
        </authorList>
    </citation>
    <scope>NUCLEOTIDE SEQUENCE [LARGE SCALE GENOMIC DNA]</scope>
    <source>
        <strain evidence="4">RCC299 / NOUM17</strain>
    </source>
</reference>
<dbReference type="PANTHER" id="PTHR13832:SF736">
    <property type="entry name" value="PROTEIN KINASE AND PP2C-LIKE DOMAIN-CONTAINING PROTEIN ISOFORM X1"/>
    <property type="match status" value="1"/>
</dbReference>
<dbReference type="PROSITE" id="PS51746">
    <property type="entry name" value="PPM_2"/>
    <property type="match status" value="1"/>
</dbReference>
<dbReference type="GeneID" id="8249524"/>
<name>C1EIF6_MICCC</name>